<comment type="caution">
    <text evidence="1">The sequence shown here is derived from an EMBL/GenBank/DDBJ whole genome shotgun (WGS) entry which is preliminary data.</text>
</comment>
<proteinExistence type="predicted"/>
<gene>
    <name evidence="1" type="ORF">Vadar_009702</name>
</gene>
<evidence type="ECO:0000313" key="1">
    <source>
        <dbReference type="EMBL" id="KAH7846091.1"/>
    </source>
</evidence>
<sequence length="944" mass="107252">MDPAVNLQAMPMGSAISLGAPAVVLGGLLLWLINWYFHEQRRRGSPLPPVPGTAAFIFFEVPGLPIIGNALQLGEKKPHITFVRWAKTYGPIFSIRAGSKSFVVLNSNDLAKEAMVTRFSSISTRKLSKALSMITSDKCMVATSDYDDFHKTVKRHLIKNVSGPNAQKRHRGHRDTLMANIVKDFHAHVKDYGLQPVNFREIFQSELFGLAMKEEMDCYLTYLLTEGKTLTEKQIAMLLWEVILLSSDTTMVTSEWALFELAKNPKLQDRLYHEIQSVCGSDKITEENLCQLPYLDAVFHETLRKHTPLPIVPLRYAHEDTQLGGYYVPAGSEIAINLYGCNMDKNQWEKPEEWNPERFLDQKYTHNDLHKTMAFGGGKRICPGALQAMLIACTAIGRLVQEFEWKLKDGEEENVDVVWITNQKLHPMHTGLMDAVMDLQEMSMGTAFAVGAPAVAVGGLCLWLINGYVNEQRRRRSPLPPLPEVPGLPVIGNLLQLKEKKPHMTFARWAKTYGPIYSIRTGSNTIVVLNNTDIAKEAMVTRFSSISTRKLTKALSILTSDKCMVAISDYDDFHKTVKRHILTSVLGPNAQKRHRGHRDTLIANIVKDFHAHVKDYGLQPVNFRDIFESELFGLAMKEALGSDVESIYVEELGKLSRHELIMVLVKDPMEGAIDVDWRDFFPYLKWIPNKTFERKIEKMDFRRQAVMKALIMEQSKRIASGEEKNSYFDYLLAEGKTLTEKQIAMLLWEVIIETSDTTLVTSEWAMYELAKNPKIQDRLYEEIRGICGSNKITEEKLCQLPFLAAVFHETLRKYSPAPVIPLRFAHEDTELGGYFVPAGSEIAINIYGCNMDENQWEKPKEWNPERFMDEKYDQNDMHKTMAFGGGKRMCAGSLQAMLIACTSIGRLVQEFEWRLKDGEEEDVDIVGLTTQKLNPMHAIIMPRS</sequence>
<name>A0ACB7XXW0_9ERIC</name>
<evidence type="ECO:0000313" key="2">
    <source>
        <dbReference type="Proteomes" id="UP000828048"/>
    </source>
</evidence>
<dbReference type="Proteomes" id="UP000828048">
    <property type="component" value="Chromosome 5"/>
</dbReference>
<organism evidence="1 2">
    <name type="scientific">Vaccinium darrowii</name>
    <dbReference type="NCBI Taxonomy" id="229202"/>
    <lineage>
        <taxon>Eukaryota</taxon>
        <taxon>Viridiplantae</taxon>
        <taxon>Streptophyta</taxon>
        <taxon>Embryophyta</taxon>
        <taxon>Tracheophyta</taxon>
        <taxon>Spermatophyta</taxon>
        <taxon>Magnoliopsida</taxon>
        <taxon>eudicotyledons</taxon>
        <taxon>Gunneridae</taxon>
        <taxon>Pentapetalae</taxon>
        <taxon>asterids</taxon>
        <taxon>Ericales</taxon>
        <taxon>Ericaceae</taxon>
        <taxon>Vaccinioideae</taxon>
        <taxon>Vaccinieae</taxon>
        <taxon>Vaccinium</taxon>
    </lineage>
</organism>
<protein>
    <submittedName>
        <fullName evidence="1">Uncharacterized protein</fullName>
    </submittedName>
</protein>
<dbReference type="EMBL" id="CM037155">
    <property type="protein sequence ID" value="KAH7846091.1"/>
    <property type="molecule type" value="Genomic_DNA"/>
</dbReference>
<accession>A0ACB7XXW0</accession>
<keyword evidence="2" id="KW-1185">Reference proteome</keyword>
<reference evidence="1 2" key="1">
    <citation type="journal article" date="2021" name="Hortic Res">
        <title>High-quality reference genome and annotation aids understanding of berry development for evergreen blueberry (Vaccinium darrowii).</title>
        <authorList>
            <person name="Yu J."/>
            <person name="Hulse-Kemp A.M."/>
            <person name="Babiker E."/>
            <person name="Staton M."/>
        </authorList>
    </citation>
    <scope>NUCLEOTIDE SEQUENCE [LARGE SCALE GENOMIC DNA]</scope>
    <source>
        <strain evidence="2">cv. NJ 8807/NJ 8810</strain>
        <tissue evidence="1">Young leaf</tissue>
    </source>
</reference>